<reference evidence="1 2" key="1">
    <citation type="submission" date="2021-06" db="EMBL/GenBank/DDBJ databases">
        <title>Caerostris extrusa draft genome.</title>
        <authorList>
            <person name="Kono N."/>
            <person name="Arakawa K."/>
        </authorList>
    </citation>
    <scope>NUCLEOTIDE SEQUENCE [LARGE SCALE GENOMIC DNA]</scope>
</reference>
<evidence type="ECO:0000313" key="2">
    <source>
        <dbReference type="Proteomes" id="UP001054945"/>
    </source>
</evidence>
<evidence type="ECO:0000313" key="1">
    <source>
        <dbReference type="EMBL" id="GIX86428.1"/>
    </source>
</evidence>
<name>A0AAV4NP12_CAEEX</name>
<proteinExistence type="predicted"/>
<gene>
    <name evidence="1" type="ORF">CEXT_79161</name>
</gene>
<keyword evidence="2" id="KW-1185">Reference proteome</keyword>
<comment type="caution">
    <text evidence="1">The sequence shown here is derived from an EMBL/GenBank/DDBJ whole genome shotgun (WGS) entry which is preliminary data.</text>
</comment>
<organism evidence="1 2">
    <name type="scientific">Caerostris extrusa</name>
    <name type="common">Bark spider</name>
    <name type="synonym">Caerostris bankana</name>
    <dbReference type="NCBI Taxonomy" id="172846"/>
    <lineage>
        <taxon>Eukaryota</taxon>
        <taxon>Metazoa</taxon>
        <taxon>Ecdysozoa</taxon>
        <taxon>Arthropoda</taxon>
        <taxon>Chelicerata</taxon>
        <taxon>Arachnida</taxon>
        <taxon>Araneae</taxon>
        <taxon>Araneomorphae</taxon>
        <taxon>Entelegynae</taxon>
        <taxon>Araneoidea</taxon>
        <taxon>Araneidae</taxon>
        <taxon>Caerostris</taxon>
    </lineage>
</organism>
<dbReference type="Proteomes" id="UP001054945">
    <property type="component" value="Unassembled WGS sequence"/>
</dbReference>
<protein>
    <submittedName>
        <fullName evidence="1">Uncharacterized protein</fullName>
    </submittedName>
</protein>
<sequence>MHMKNHCTYNRRAVPTLFCSPIKKSVFNREREKQWMTQPIIITIKWFTSTMRNKTRPFIYEKSALAAVIHKLQSEHCKASKILFGHRGASIVPRTSLAGAKILFGKRCSPPPCQAFGFVDVKGTAFD</sequence>
<dbReference type="AlphaFoldDB" id="A0AAV4NP12"/>
<accession>A0AAV4NP12</accession>
<dbReference type="EMBL" id="BPLR01021141">
    <property type="protein sequence ID" value="GIX86428.1"/>
    <property type="molecule type" value="Genomic_DNA"/>
</dbReference>